<proteinExistence type="predicted"/>
<evidence type="ECO:0000313" key="3">
    <source>
        <dbReference type="Proteomes" id="UP000072421"/>
    </source>
</evidence>
<evidence type="ECO:0000313" key="2">
    <source>
        <dbReference type="EMBL" id="AMO97794.1"/>
    </source>
</evidence>
<dbReference type="PATRIC" id="fig|158899.10.peg.5147"/>
<feature type="transmembrane region" description="Helical" evidence="1">
    <location>
        <begin position="97"/>
        <end position="115"/>
    </location>
</feature>
<organism evidence="2">
    <name type="scientific">Collimonas fungivorans</name>
    <dbReference type="NCBI Taxonomy" id="158899"/>
    <lineage>
        <taxon>Bacteria</taxon>
        <taxon>Pseudomonadati</taxon>
        <taxon>Pseudomonadota</taxon>
        <taxon>Betaproteobacteria</taxon>
        <taxon>Burkholderiales</taxon>
        <taxon>Oxalobacteraceae</taxon>
        <taxon>Collimonas</taxon>
    </lineage>
</organism>
<protein>
    <submittedName>
        <fullName evidence="2">Uncharacterized protein</fullName>
    </submittedName>
</protein>
<dbReference type="RefSeq" id="WP_061542021.1">
    <property type="nucleotide sequence ID" value="NZ_CP013232.1"/>
</dbReference>
<dbReference type="AlphaFoldDB" id="A0A127PJJ7"/>
<accession>A0A127PJJ7</accession>
<name>A0A127PJJ7_9BURK</name>
<reference evidence="2 3" key="1">
    <citation type="submission" date="2015-11" db="EMBL/GenBank/DDBJ databases">
        <title>Exploring the genomic traits of fungus-feeding bacterial genus Collimonas.</title>
        <authorList>
            <person name="Song C."/>
            <person name="Schmidt R."/>
            <person name="de Jager V."/>
            <person name="Krzyzanowska D."/>
            <person name="Jongedijk E."/>
            <person name="Cankar K."/>
            <person name="Beekwilder J."/>
            <person name="van Veen A."/>
            <person name="de Boer W."/>
            <person name="van Veen J.A."/>
            <person name="Garbeva P."/>
        </authorList>
    </citation>
    <scope>NUCLEOTIDE SEQUENCE [LARGE SCALE GENOMIC DNA]</scope>
    <source>
        <strain evidence="2 3">Ter6</strain>
    </source>
</reference>
<keyword evidence="1" id="KW-1133">Transmembrane helix</keyword>
<keyword evidence="1" id="KW-0812">Transmembrane</keyword>
<keyword evidence="1" id="KW-0472">Membrane</keyword>
<dbReference type="OrthoDB" id="8778434at2"/>
<gene>
    <name evidence="2" type="ORF">CFter6_5226</name>
</gene>
<dbReference type="EMBL" id="CP013232">
    <property type="protein sequence ID" value="AMO97794.1"/>
    <property type="molecule type" value="Genomic_DNA"/>
</dbReference>
<sequence>MGRYAGPDSNLSTAERKQKLLQEGAAFRADMLVSRDIVRTNLNSKSLATILLGRMTGIASSVFSNRGNLKGSNLPAMLPLLLTGASWLSKRRTRKPLLIGAALLAAIGGAAYVNSRKSKTTTDDE</sequence>
<dbReference type="Proteomes" id="UP000072421">
    <property type="component" value="Chromosome"/>
</dbReference>
<evidence type="ECO:0000256" key="1">
    <source>
        <dbReference type="SAM" id="Phobius"/>
    </source>
</evidence>